<evidence type="ECO:0000313" key="4">
    <source>
        <dbReference type="EMBL" id="EPQ07494.1"/>
    </source>
</evidence>
<dbReference type="InterPro" id="IPR036236">
    <property type="entry name" value="Znf_C2H2_sf"/>
</dbReference>
<dbReference type="PROSITE" id="PS50157">
    <property type="entry name" value="ZINC_FINGER_C2H2_2"/>
    <property type="match status" value="1"/>
</dbReference>
<evidence type="ECO:0000259" key="3">
    <source>
        <dbReference type="PROSITE" id="PS50157"/>
    </source>
</evidence>
<dbReference type="EMBL" id="KE162223">
    <property type="protein sequence ID" value="EPQ07494.1"/>
    <property type="molecule type" value="Genomic_DNA"/>
</dbReference>
<dbReference type="Gene3D" id="3.30.160.60">
    <property type="entry name" value="Classic Zinc Finger"/>
    <property type="match status" value="1"/>
</dbReference>
<keyword evidence="1" id="KW-0862">Zinc</keyword>
<feature type="region of interest" description="Disordered" evidence="2">
    <location>
        <begin position="282"/>
        <end position="336"/>
    </location>
</feature>
<feature type="compositionally biased region" description="Low complexity" evidence="2">
    <location>
        <begin position="49"/>
        <end position="60"/>
    </location>
</feature>
<evidence type="ECO:0000256" key="1">
    <source>
        <dbReference type="PROSITE-ProRule" id="PRU00042"/>
    </source>
</evidence>
<sequence length="562" mass="63068">MVTLSCDFRKFWSFGRRQSPKKVLKCLDHSVNFQPESAVRRRYKDEGFSSSSQTWSQSSTLRSPRQELRPQKTHTWNLESLTCHPGQKLLEGKREQAVSSTAGAPVRPSGDREFSVGTLIPEGESGRLGDQFYKEAIEHCRSYNSRLCAERSVRLPFLDSQTGVAQNNCYIWMEKRHRGPEVAHTLERHFHFVVVEIEAQREVGLAPGQLYTYPARCWRKKRRLHPPEDPKLRLLEIKPEVELPLKKDGFTSESTTLEALLRGEGVEKKVDTREEESIQEIQRVLENDENVEEGNEEEDLEEDIPKRKNRTRGRARGSAGGRRRHDPASQEDHDKPYVCDICGKRYKNRPGLSYHYAHTHLASEEGDEAQDQETRSPPNHRNENHRPSAALVGSAESEAEGDWAGVAQQALRPKEGSFVPYGTLINILPDCGRRGGSGNSSQSKIQLKKCLTAQKGPDGTVIPNNYCDFCLGGSNLNKKSGRPEELVSCADCGRSAHLGREGRKEKEAAAAARTTEDLFGSTSESDTSTFHGFDEDDLEEPHSCRGRRSGRGSPTADKKGSC</sequence>
<keyword evidence="1" id="KW-0479">Metal-binding</keyword>
<dbReference type="Pfam" id="PF14051">
    <property type="entry name" value="DPF1-3_N"/>
    <property type="match status" value="1"/>
</dbReference>
<dbReference type="PROSITE" id="PS00028">
    <property type="entry name" value="ZINC_FINGER_C2H2_1"/>
    <property type="match status" value="1"/>
</dbReference>
<evidence type="ECO:0000313" key="5">
    <source>
        <dbReference type="Proteomes" id="UP000052978"/>
    </source>
</evidence>
<dbReference type="SUPFAM" id="SSF57667">
    <property type="entry name" value="beta-beta-alpha zinc fingers"/>
    <property type="match status" value="1"/>
</dbReference>
<feature type="region of interest" description="Disordered" evidence="2">
    <location>
        <begin position="364"/>
        <end position="386"/>
    </location>
</feature>
<dbReference type="PANTHER" id="PTHR23057">
    <property type="entry name" value="JUXTAPOSED WITH ANOTHER ZINC FINGER PROTEIN 1"/>
    <property type="match status" value="1"/>
</dbReference>
<feature type="compositionally biased region" description="Basic residues" evidence="2">
    <location>
        <begin position="307"/>
        <end position="325"/>
    </location>
</feature>
<reference evidence="4 5" key="1">
    <citation type="journal article" date="2013" name="Nat. Commun.">
        <title>Genome analysis reveals insights into physiology and longevity of the Brandt's bat Myotis brandtii.</title>
        <authorList>
            <person name="Seim I."/>
            <person name="Fang X."/>
            <person name="Xiong Z."/>
            <person name="Lobanov A.V."/>
            <person name="Huang Z."/>
            <person name="Ma S."/>
            <person name="Feng Y."/>
            <person name="Turanov A.A."/>
            <person name="Zhu Y."/>
            <person name="Lenz T.L."/>
            <person name="Gerashchenko M.V."/>
            <person name="Fan D."/>
            <person name="Hee Yim S."/>
            <person name="Yao X."/>
            <person name="Jordan D."/>
            <person name="Xiong Y."/>
            <person name="Ma Y."/>
            <person name="Lyapunov A.N."/>
            <person name="Chen G."/>
            <person name="Kulakova O.I."/>
            <person name="Sun Y."/>
            <person name="Lee S.G."/>
            <person name="Bronson R.T."/>
            <person name="Moskalev A.A."/>
            <person name="Sunyaev S.R."/>
            <person name="Zhang G."/>
            <person name="Krogh A."/>
            <person name="Wang J."/>
            <person name="Gladyshev V.N."/>
        </authorList>
    </citation>
    <scope>NUCLEOTIDE SEQUENCE [LARGE SCALE GENOMIC DNA]</scope>
</reference>
<proteinExistence type="predicted"/>
<feature type="domain" description="C2H2-type" evidence="3">
    <location>
        <begin position="337"/>
        <end position="365"/>
    </location>
</feature>
<keyword evidence="5" id="KW-1185">Reference proteome</keyword>
<feature type="compositionally biased region" description="Basic and acidic residues" evidence="2">
    <location>
        <begin position="326"/>
        <end position="336"/>
    </location>
</feature>
<protein>
    <submittedName>
        <fullName evidence="4">Zinc finger protein DPF3</fullName>
    </submittedName>
</protein>
<keyword evidence="1" id="KW-0863">Zinc-finger</keyword>
<name>S7MSW0_MYOBR</name>
<feature type="region of interest" description="Disordered" evidence="2">
    <location>
        <begin position="92"/>
        <end position="113"/>
    </location>
</feature>
<dbReference type="AlphaFoldDB" id="S7MSW0"/>
<dbReference type="GO" id="GO:0005634">
    <property type="term" value="C:nucleus"/>
    <property type="evidence" value="ECO:0007669"/>
    <property type="project" value="TreeGrafter"/>
</dbReference>
<dbReference type="InterPro" id="IPR013087">
    <property type="entry name" value="Znf_C2H2_type"/>
</dbReference>
<dbReference type="SMART" id="SM00355">
    <property type="entry name" value="ZnF_C2H2"/>
    <property type="match status" value="1"/>
</dbReference>
<dbReference type="PANTHER" id="PTHR23057:SF4">
    <property type="entry name" value="ZINC FINGER PROTEIN DPF3"/>
    <property type="match status" value="1"/>
</dbReference>
<feature type="compositionally biased region" description="Acidic residues" evidence="2">
    <location>
        <begin position="287"/>
        <end position="302"/>
    </location>
</feature>
<feature type="region of interest" description="Disordered" evidence="2">
    <location>
        <begin position="49"/>
        <end position="71"/>
    </location>
</feature>
<dbReference type="Proteomes" id="UP000052978">
    <property type="component" value="Unassembled WGS sequence"/>
</dbReference>
<evidence type="ECO:0000256" key="2">
    <source>
        <dbReference type="SAM" id="MobiDB-lite"/>
    </source>
</evidence>
<accession>S7MSW0</accession>
<dbReference type="GO" id="GO:0008270">
    <property type="term" value="F:zinc ion binding"/>
    <property type="evidence" value="ECO:0007669"/>
    <property type="project" value="UniProtKB-KW"/>
</dbReference>
<feature type="region of interest" description="Disordered" evidence="2">
    <location>
        <begin position="500"/>
        <end position="562"/>
    </location>
</feature>
<feature type="compositionally biased region" description="Polar residues" evidence="2">
    <location>
        <begin position="520"/>
        <end position="530"/>
    </location>
</feature>
<gene>
    <name evidence="4" type="ORF">D623_10018342</name>
</gene>
<dbReference type="InterPro" id="IPR025750">
    <property type="entry name" value="DPF1-3_N"/>
</dbReference>
<organism evidence="4 5">
    <name type="scientific">Myotis brandtii</name>
    <name type="common">Brandt's bat</name>
    <dbReference type="NCBI Taxonomy" id="109478"/>
    <lineage>
        <taxon>Eukaryota</taxon>
        <taxon>Metazoa</taxon>
        <taxon>Chordata</taxon>
        <taxon>Craniata</taxon>
        <taxon>Vertebrata</taxon>
        <taxon>Euteleostomi</taxon>
        <taxon>Mammalia</taxon>
        <taxon>Eutheria</taxon>
        <taxon>Laurasiatheria</taxon>
        <taxon>Chiroptera</taxon>
        <taxon>Yangochiroptera</taxon>
        <taxon>Vespertilionidae</taxon>
        <taxon>Myotis</taxon>
    </lineage>
</organism>
<dbReference type="InterPro" id="IPR051580">
    <property type="entry name" value="ZnF-Chromatin_assoc"/>
</dbReference>